<feature type="compositionally biased region" description="Polar residues" evidence="1">
    <location>
        <begin position="609"/>
        <end position="626"/>
    </location>
</feature>
<dbReference type="InParanoid" id="C5K5B0"/>
<feature type="domain" description="FCP1 homology" evidence="2">
    <location>
        <begin position="335"/>
        <end position="482"/>
    </location>
</feature>
<feature type="compositionally biased region" description="Basic and acidic residues" evidence="1">
    <location>
        <begin position="595"/>
        <end position="604"/>
    </location>
</feature>
<dbReference type="PANTHER" id="PTHR12210">
    <property type="entry name" value="DULLARD PROTEIN PHOSPHATASE"/>
    <property type="match status" value="1"/>
</dbReference>
<reference evidence="3 4" key="1">
    <citation type="submission" date="2008-07" db="EMBL/GenBank/DDBJ databases">
        <authorList>
            <person name="El-Sayed N."/>
            <person name="Caler E."/>
            <person name="Inman J."/>
            <person name="Amedeo P."/>
            <person name="Hass B."/>
            <person name="Wortman J."/>
        </authorList>
    </citation>
    <scope>NUCLEOTIDE SEQUENCE [LARGE SCALE GENOMIC DNA]</scope>
    <source>
        <strain evidence="4">ATCC 50983 / TXsc</strain>
    </source>
</reference>
<dbReference type="EMBL" id="GG670562">
    <property type="protein sequence ID" value="EER20532.1"/>
    <property type="molecule type" value="Genomic_DNA"/>
</dbReference>
<dbReference type="Proteomes" id="UP000007800">
    <property type="component" value="Unassembled WGS sequence"/>
</dbReference>
<dbReference type="SUPFAM" id="SSF56784">
    <property type="entry name" value="HAD-like"/>
    <property type="match status" value="1"/>
</dbReference>
<dbReference type="InterPro" id="IPR023214">
    <property type="entry name" value="HAD_sf"/>
</dbReference>
<evidence type="ECO:0000313" key="3">
    <source>
        <dbReference type="EMBL" id="EER20532.1"/>
    </source>
</evidence>
<evidence type="ECO:0000259" key="2">
    <source>
        <dbReference type="PROSITE" id="PS50969"/>
    </source>
</evidence>
<dbReference type="CDD" id="cd07521">
    <property type="entry name" value="HAD_FCP1-like"/>
    <property type="match status" value="1"/>
</dbReference>
<sequence>MTDSKHCSALEDSSRVDVVAGDTGGPGGDTQGTIYQKTPVRAEKLLNIMLQQLSCAEHVAFNLLDGVRCDATHVSFFCREYFNTAALDAGLTMAKYSSSVASVEGRLKRQIKMAMVLEMCAVAVCAGVCAVTAQTSDWAQLVPLVVKARLRALLQHVHENVLLLIDYVCQKAVEFPGDLETNPYSIVNFDLNILYLAKRYRAMGKAGHSNALSQNNSEAENLLRQVCRTLSGAPTTRGRRPSSAMNSLGGQVAALVTEVLDMAHKNSLSNIRSKFLQSLRFRPVEGPVYERYEKVPTASDSRASVAAAITAYFEPLPPMLPHLIRMRPLLPPQHCGVSGYTAVIDLDETLVHYSEVEGGSGGRFEMRPGCVEFLSGLNALGYEIVVFTAATQDYADWVVDQLETLRGVVVHHRLYRQHALPWGPIFIKDLARLGRKLDRSIILDNVKENFMLQPENGIFIYPWYSERDDTALYDLLPLFQELIVTRVSVPSLLHKYSEEIPSWAGFDGVEMEECGVANQLALAAATIPEDGGVLDPSNKITGAFQAPPPPVATSHSAAVAYQQPRTLSDSQRFPGTPMRVYDTTRTDKSVVDTAPRHEEAEGRHRVVVTRSQPSPPNRSTVVQGASMTGPYTGRYVYGGPVTATPSMAATTTTSHHASSQRAIYMGSPVIPPTPAVAHRQIFQLGLPPLTPSLFSAPYQPQQSVTVSQPFTVRVQPATRAIGAMPASPVMGTRMIMSATNRAAQQQRSHAVSHQTNPRPVVSWPMAAGPSVPPSPLVGSRIITNPGLLSSVWLHHPQPQQMTTAHPSTIIRL</sequence>
<evidence type="ECO:0000313" key="4">
    <source>
        <dbReference type="Proteomes" id="UP000007800"/>
    </source>
</evidence>
<dbReference type="RefSeq" id="XP_002788736.1">
    <property type="nucleotide sequence ID" value="XM_002788690.1"/>
</dbReference>
<dbReference type="InterPro" id="IPR036412">
    <property type="entry name" value="HAD-like_sf"/>
</dbReference>
<keyword evidence="4" id="KW-1185">Reference proteome</keyword>
<protein>
    <recommendedName>
        <fullName evidence="2">FCP1 homology domain-containing protein</fullName>
    </recommendedName>
</protein>
<dbReference type="Gene3D" id="3.40.50.1000">
    <property type="entry name" value="HAD superfamily/HAD-like"/>
    <property type="match status" value="1"/>
</dbReference>
<dbReference type="InterPro" id="IPR050365">
    <property type="entry name" value="TIM50"/>
</dbReference>
<dbReference type="OrthoDB" id="277011at2759"/>
<dbReference type="PROSITE" id="PS50969">
    <property type="entry name" value="FCP1"/>
    <property type="match status" value="1"/>
</dbReference>
<accession>C5K5B0</accession>
<dbReference type="AlphaFoldDB" id="C5K5B0"/>
<gene>
    <name evidence="3" type="ORF">Pmar_PMAR010278</name>
</gene>
<dbReference type="Pfam" id="PF03031">
    <property type="entry name" value="NIF"/>
    <property type="match status" value="1"/>
</dbReference>
<name>C5K5B0_PERM5</name>
<dbReference type="GeneID" id="9054080"/>
<dbReference type="InterPro" id="IPR004274">
    <property type="entry name" value="FCP1_dom"/>
</dbReference>
<organism evidence="4">
    <name type="scientific">Perkinsus marinus (strain ATCC 50983 / TXsc)</name>
    <dbReference type="NCBI Taxonomy" id="423536"/>
    <lineage>
        <taxon>Eukaryota</taxon>
        <taxon>Sar</taxon>
        <taxon>Alveolata</taxon>
        <taxon>Perkinsozoa</taxon>
        <taxon>Perkinsea</taxon>
        <taxon>Perkinsida</taxon>
        <taxon>Perkinsidae</taxon>
        <taxon>Perkinsus</taxon>
    </lineage>
</organism>
<feature type="region of interest" description="Disordered" evidence="1">
    <location>
        <begin position="595"/>
        <end position="626"/>
    </location>
</feature>
<dbReference type="OMA" id="ECGVANQ"/>
<evidence type="ECO:0000256" key="1">
    <source>
        <dbReference type="SAM" id="MobiDB-lite"/>
    </source>
</evidence>
<proteinExistence type="predicted"/>
<dbReference type="SMART" id="SM00577">
    <property type="entry name" value="CPDc"/>
    <property type="match status" value="1"/>
</dbReference>